<dbReference type="CDD" id="cd13220">
    <property type="entry name" value="PH-GRAM_GRAMDC"/>
    <property type="match status" value="1"/>
</dbReference>
<feature type="compositionally biased region" description="Low complexity" evidence="5">
    <location>
        <begin position="14"/>
        <end position="26"/>
    </location>
</feature>
<protein>
    <recommendedName>
        <fullName evidence="7">VASt domain-containing protein</fullName>
    </recommendedName>
</protein>
<evidence type="ECO:0000256" key="3">
    <source>
        <dbReference type="ARBA" id="ARBA00022989"/>
    </source>
</evidence>
<dbReference type="Pfam" id="PF02893">
    <property type="entry name" value="GRAM"/>
    <property type="match status" value="1"/>
</dbReference>
<proteinExistence type="predicted"/>
<feature type="domain" description="VASt" evidence="7">
    <location>
        <begin position="287"/>
        <end position="459"/>
    </location>
</feature>
<dbReference type="EMBL" id="JBBNAF010000005">
    <property type="protein sequence ID" value="KAK9142886.1"/>
    <property type="molecule type" value="Genomic_DNA"/>
</dbReference>
<feature type="compositionally biased region" description="Basic and acidic residues" evidence="5">
    <location>
        <begin position="498"/>
        <end position="508"/>
    </location>
</feature>
<dbReference type="PANTHER" id="PTHR47666">
    <property type="entry name" value="PROTEIN VASCULAR ASSOCIATED DEATH 1, CHLOROPLASTIC"/>
    <property type="match status" value="1"/>
</dbReference>
<dbReference type="AlphaFoldDB" id="A0AAP0PJC1"/>
<organism evidence="8 9">
    <name type="scientific">Stephania yunnanensis</name>
    <dbReference type="NCBI Taxonomy" id="152371"/>
    <lineage>
        <taxon>Eukaryota</taxon>
        <taxon>Viridiplantae</taxon>
        <taxon>Streptophyta</taxon>
        <taxon>Embryophyta</taxon>
        <taxon>Tracheophyta</taxon>
        <taxon>Spermatophyta</taxon>
        <taxon>Magnoliopsida</taxon>
        <taxon>Ranunculales</taxon>
        <taxon>Menispermaceae</taxon>
        <taxon>Menispermoideae</taxon>
        <taxon>Cissampelideae</taxon>
        <taxon>Stephania</taxon>
    </lineage>
</organism>
<comment type="caution">
    <text evidence="8">The sequence shown here is derived from an EMBL/GenBank/DDBJ whole genome shotgun (WGS) entry which is preliminary data.</text>
</comment>
<comment type="subcellular location">
    <subcellularLocation>
        <location evidence="1">Membrane</location>
        <topology evidence="1">Single-pass membrane protein</topology>
    </subcellularLocation>
</comment>
<keyword evidence="2 6" id="KW-0812">Transmembrane</keyword>
<keyword evidence="3 6" id="KW-1133">Transmembrane helix</keyword>
<feature type="region of interest" description="Disordered" evidence="5">
    <location>
        <begin position="498"/>
        <end position="522"/>
    </location>
</feature>
<evidence type="ECO:0000256" key="5">
    <source>
        <dbReference type="SAM" id="MobiDB-lite"/>
    </source>
</evidence>
<keyword evidence="4 6" id="KW-0472">Membrane</keyword>
<dbReference type="Pfam" id="PF16016">
    <property type="entry name" value="VASt"/>
    <property type="match status" value="1"/>
</dbReference>
<accession>A0AAP0PJC1</accession>
<dbReference type="Proteomes" id="UP001420932">
    <property type="component" value="Unassembled WGS sequence"/>
</dbReference>
<dbReference type="GO" id="GO:0016020">
    <property type="term" value="C:membrane"/>
    <property type="evidence" value="ECO:0007669"/>
    <property type="project" value="UniProtKB-SubCell"/>
</dbReference>
<evidence type="ECO:0000259" key="7">
    <source>
        <dbReference type="PROSITE" id="PS51778"/>
    </source>
</evidence>
<dbReference type="SMART" id="SM00568">
    <property type="entry name" value="GRAM"/>
    <property type="match status" value="1"/>
</dbReference>
<dbReference type="InterPro" id="IPR011993">
    <property type="entry name" value="PH-like_dom_sf"/>
</dbReference>
<feature type="transmembrane region" description="Helical" evidence="6">
    <location>
        <begin position="563"/>
        <end position="586"/>
    </location>
</feature>
<dbReference type="InterPro" id="IPR031968">
    <property type="entry name" value="VASt"/>
</dbReference>
<dbReference type="PROSITE" id="PS51778">
    <property type="entry name" value="VAST"/>
    <property type="match status" value="1"/>
</dbReference>
<keyword evidence="9" id="KW-1185">Reference proteome</keyword>
<evidence type="ECO:0000256" key="6">
    <source>
        <dbReference type="SAM" id="Phobius"/>
    </source>
</evidence>
<feature type="region of interest" description="Disordered" evidence="5">
    <location>
        <begin position="1"/>
        <end position="50"/>
    </location>
</feature>
<sequence length="657" mass="74739">MAVASVSEEKAETSVDSVPSSPSGSKPRSDVCSETSSVEISGASDSFDRIDQSDLPVQQGSEVEIQASSLSEEYRLLFRLPIGEVLIRDFNCALQESILFQGHMYLFLHHICFYSNIFGFETKRAIPFHEVTCIRKAKTAAIFPNAIEIVVGTKKYFFASFLSRDEAYRLLVDGWSQHCCGVGAIIDHQDSKSELRSLGSENAVEKLKNYEEQTQNLNYVNRCEDDSGECQQQSCVEDDISVSARHSELLANGEDNPISITGLDCFPSAMPSKWKEEDVDAPAVPEYFKKVAESRFSVEVEEFFNFFFSDDAIGFVQTFHRKCGDKDLNCTSWSEHEEYGHAREVSFQHPIKIYFGAKFGHCREIQKFRVYQNSHLVIETSQEVSDVPYADYFCVQGLWVVKKASYETLAGCILRVYVNVVFCKKTIWKGKIEQSTIEECQEAYSTWINIAHELLKQENLGKSEGKLYDTNSFTFFRKAGYPVNNTVQSGHFALEQNEKRRDVSDRKHPLQVPRVSQVPSASNDDMVEENRVQGDMVVSTSHKHPLSESLRGFWSFLRTRNHFSILLVVASLLILLLMQLSIIVLLTRAPQYHIISQLEYGRHVGSKEGGAETIGWFEKRISYLKEEMMMVEARLERMLHEHAMLKAQLKNLQGNSE</sequence>
<dbReference type="InterPro" id="IPR004182">
    <property type="entry name" value="GRAM"/>
</dbReference>
<evidence type="ECO:0000256" key="4">
    <source>
        <dbReference type="ARBA" id="ARBA00023136"/>
    </source>
</evidence>
<dbReference type="GO" id="GO:0043069">
    <property type="term" value="P:negative regulation of programmed cell death"/>
    <property type="evidence" value="ECO:0007669"/>
    <property type="project" value="TreeGrafter"/>
</dbReference>
<gene>
    <name evidence="8" type="ORF">Syun_012286</name>
</gene>
<dbReference type="PANTHER" id="PTHR47666:SF1">
    <property type="entry name" value="PROTEIN VASCULAR ASSOCIATED DEATH 1, CHLOROPLASTIC"/>
    <property type="match status" value="1"/>
</dbReference>
<name>A0AAP0PJC1_9MAGN</name>
<dbReference type="Gene3D" id="2.30.29.30">
    <property type="entry name" value="Pleckstrin-homology domain (PH domain)/Phosphotyrosine-binding domain (PTB)"/>
    <property type="match status" value="1"/>
</dbReference>
<reference evidence="8 9" key="1">
    <citation type="submission" date="2024-01" db="EMBL/GenBank/DDBJ databases">
        <title>Genome assemblies of Stephania.</title>
        <authorList>
            <person name="Yang L."/>
        </authorList>
    </citation>
    <scope>NUCLEOTIDE SEQUENCE [LARGE SCALE GENOMIC DNA]</scope>
    <source>
        <strain evidence="8">YNDBR</strain>
        <tissue evidence="8">Leaf</tissue>
    </source>
</reference>
<evidence type="ECO:0000256" key="2">
    <source>
        <dbReference type="ARBA" id="ARBA00022692"/>
    </source>
</evidence>
<evidence type="ECO:0000256" key="1">
    <source>
        <dbReference type="ARBA" id="ARBA00004167"/>
    </source>
</evidence>
<evidence type="ECO:0000313" key="9">
    <source>
        <dbReference type="Proteomes" id="UP001420932"/>
    </source>
</evidence>
<evidence type="ECO:0000313" key="8">
    <source>
        <dbReference type="EMBL" id="KAK9142886.1"/>
    </source>
</evidence>